<dbReference type="HAMAP" id="MF_01925">
    <property type="entry name" value="P5C_reductase"/>
    <property type="match status" value="1"/>
</dbReference>
<dbReference type="RefSeq" id="WP_109235975.1">
    <property type="nucleotide sequence ID" value="NZ_BMXZ01000001.1"/>
</dbReference>
<dbReference type="FunFam" id="1.10.3730.10:FF:000001">
    <property type="entry name" value="Pyrroline-5-carboxylate reductase"/>
    <property type="match status" value="1"/>
</dbReference>
<dbReference type="InterPro" id="IPR028939">
    <property type="entry name" value="P5C_Rdtase_cat_N"/>
</dbReference>
<evidence type="ECO:0000259" key="7">
    <source>
        <dbReference type="Pfam" id="PF03807"/>
    </source>
</evidence>
<keyword evidence="4" id="KW-0028">Amino-acid biosynthesis</keyword>
<dbReference type="UniPathway" id="UPA00098">
    <property type="reaction ID" value="UER00361"/>
</dbReference>
<dbReference type="SUPFAM" id="SSF51735">
    <property type="entry name" value="NAD(P)-binding Rossmann-fold domains"/>
    <property type="match status" value="1"/>
</dbReference>
<dbReference type="GO" id="GO:0005737">
    <property type="term" value="C:cytoplasm"/>
    <property type="evidence" value="ECO:0007669"/>
    <property type="project" value="UniProtKB-SubCell"/>
</dbReference>
<proteinExistence type="inferred from homology"/>
<sequence>MKKAVGFIGGGNMAKAILSGLSQKERCFDLYLCDRNEEKRTYFQQTLGVTTSADYRDFIDQVDILILAIKPQGFPTLLAELKPILHALKEKPLIISIAAGISIEAILRGIDATEYPIIRVMPNTPSTIGLGASALYANEAVSKSACDDADQIFASCGITTWLASEELISAAVAVSGSSPAYLYYLMDIMSRVGVEMGLTPENSRVLTQQAVLGSARYSQLSDLSFETLKRNVMSPQGTTEQAIFSLERNHFDKIVEEAMRAAFNRDQELSELISEKI</sequence>
<dbReference type="InterPro" id="IPR000304">
    <property type="entry name" value="Pyrroline-COOH_reductase"/>
</dbReference>
<dbReference type="PIRSF" id="PIRSF000193">
    <property type="entry name" value="Pyrrol-5-carb_rd"/>
    <property type="match status" value="1"/>
</dbReference>
<evidence type="ECO:0000256" key="6">
    <source>
        <dbReference type="PIRSR" id="PIRSR000193-1"/>
    </source>
</evidence>
<comment type="similarity">
    <text evidence="1 4">Belongs to the pyrroline-5-carboxylate reductase family.</text>
</comment>
<organism evidence="9 10">
    <name type="scientific">Ignatzschineria indica</name>
    <dbReference type="NCBI Taxonomy" id="472583"/>
    <lineage>
        <taxon>Bacteria</taxon>
        <taxon>Pseudomonadati</taxon>
        <taxon>Pseudomonadota</taxon>
        <taxon>Gammaproteobacteria</taxon>
        <taxon>Cardiobacteriales</taxon>
        <taxon>Ignatzschineriaceae</taxon>
        <taxon>Ignatzschineria</taxon>
    </lineage>
</organism>
<dbReference type="SUPFAM" id="SSF48179">
    <property type="entry name" value="6-phosphogluconate dehydrogenase C-terminal domain-like"/>
    <property type="match status" value="1"/>
</dbReference>
<dbReference type="Gene3D" id="1.10.3730.10">
    <property type="entry name" value="ProC C-terminal domain-like"/>
    <property type="match status" value="1"/>
</dbReference>
<protein>
    <recommendedName>
        <fullName evidence="4 5">Pyrroline-5-carboxylate reductase</fullName>
        <shortName evidence="4">P5C reductase</shortName>
        <shortName evidence="4">P5CR</shortName>
        <ecNumber evidence="4 5">1.5.1.2</ecNumber>
    </recommendedName>
    <alternativeName>
        <fullName evidence="4">PCA reductase</fullName>
    </alternativeName>
</protein>
<comment type="function">
    <text evidence="4">Catalyzes the reduction of 1-pyrroline-5-carboxylate (PCA) to L-proline.</text>
</comment>
<feature type="binding site" evidence="6">
    <location>
        <begin position="8"/>
        <end position="13"/>
    </location>
    <ligand>
        <name>NADP(+)</name>
        <dbReference type="ChEBI" id="CHEBI:58349"/>
    </ligand>
</feature>
<dbReference type="GO" id="GO:0004735">
    <property type="term" value="F:pyrroline-5-carboxylate reductase activity"/>
    <property type="evidence" value="ECO:0007669"/>
    <property type="project" value="UniProtKB-UniRule"/>
</dbReference>
<feature type="binding site" evidence="6">
    <location>
        <begin position="68"/>
        <end position="71"/>
    </location>
    <ligand>
        <name>NADP(+)</name>
        <dbReference type="ChEBI" id="CHEBI:58349"/>
    </ligand>
</feature>
<name>A0A2U2ANS7_9GAMM</name>
<keyword evidence="3 4" id="KW-0560">Oxidoreductase</keyword>
<dbReference type="EC" id="1.5.1.2" evidence="4 5"/>
<feature type="domain" description="Pyrroline-5-carboxylate reductase dimerisation" evidence="8">
    <location>
        <begin position="165"/>
        <end position="269"/>
    </location>
</feature>
<dbReference type="EMBL" id="QEWR01000002">
    <property type="protein sequence ID" value="PWD84852.1"/>
    <property type="molecule type" value="Genomic_DNA"/>
</dbReference>
<dbReference type="InterPro" id="IPR029036">
    <property type="entry name" value="P5CR_dimer"/>
</dbReference>
<dbReference type="GO" id="GO:0055129">
    <property type="term" value="P:L-proline biosynthetic process"/>
    <property type="evidence" value="ECO:0007669"/>
    <property type="project" value="UniProtKB-UniRule"/>
</dbReference>
<evidence type="ECO:0000256" key="3">
    <source>
        <dbReference type="ARBA" id="ARBA00023002"/>
    </source>
</evidence>
<evidence type="ECO:0000313" key="10">
    <source>
        <dbReference type="Proteomes" id="UP000244948"/>
    </source>
</evidence>
<dbReference type="AlphaFoldDB" id="A0A2U2ANS7"/>
<evidence type="ECO:0000259" key="8">
    <source>
        <dbReference type="Pfam" id="PF14748"/>
    </source>
</evidence>
<dbReference type="PANTHER" id="PTHR11645">
    <property type="entry name" value="PYRROLINE-5-CARBOXYLATE REDUCTASE"/>
    <property type="match status" value="1"/>
</dbReference>
<keyword evidence="10" id="KW-1185">Reference proteome</keyword>
<comment type="subcellular location">
    <subcellularLocation>
        <location evidence="4">Cytoplasm</location>
    </subcellularLocation>
</comment>
<evidence type="ECO:0000313" key="9">
    <source>
        <dbReference type="EMBL" id="PWD84852.1"/>
    </source>
</evidence>
<dbReference type="Pfam" id="PF03807">
    <property type="entry name" value="F420_oxidored"/>
    <property type="match status" value="1"/>
</dbReference>
<evidence type="ECO:0000256" key="2">
    <source>
        <dbReference type="ARBA" id="ARBA00022857"/>
    </source>
</evidence>
<comment type="pathway">
    <text evidence="4">Amino-acid biosynthesis; L-proline biosynthesis; L-proline from L-glutamate 5-semialdehyde: step 1/1.</text>
</comment>
<evidence type="ECO:0000256" key="4">
    <source>
        <dbReference type="HAMAP-Rule" id="MF_01925"/>
    </source>
</evidence>
<dbReference type="NCBIfam" id="TIGR00112">
    <property type="entry name" value="proC"/>
    <property type="match status" value="1"/>
</dbReference>
<dbReference type="InterPro" id="IPR008927">
    <property type="entry name" value="6-PGluconate_DH-like_C_sf"/>
</dbReference>
<gene>
    <name evidence="4 9" type="primary">proC</name>
    <name evidence="9" type="ORF">DC082_04815</name>
</gene>
<evidence type="ECO:0000256" key="1">
    <source>
        <dbReference type="ARBA" id="ARBA00005525"/>
    </source>
</evidence>
<feature type="domain" description="Pyrroline-5-carboxylate reductase catalytic N-terminal" evidence="7">
    <location>
        <begin position="5"/>
        <end position="100"/>
    </location>
</feature>
<keyword evidence="4" id="KW-0963">Cytoplasm</keyword>
<dbReference type="PANTHER" id="PTHR11645:SF0">
    <property type="entry name" value="PYRROLINE-5-CARBOXYLATE REDUCTASE 3"/>
    <property type="match status" value="1"/>
</dbReference>
<accession>A0A2U2ANS7</accession>
<dbReference type="Gene3D" id="3.40.50.720">
    <property type="entry name" value="NAD(P)-binding Rossmann-like Domain"/>
    <property type="match status" value="1"/>
</dbReference>
<comment type="catalytic activity">
    <reaction evidence="4">
        <text>L-proline + NAD(+) = (S)-1-pyrroline-5-carboxylate + NADH + 2 H(+)</text>
        <dbReference type="Rhea" id="RHEA:14105"/>
        <dbReference type="ChEBI" id="CHEBI:15378"/>
        <dbReference type="ChEBI" id="CHEBI:17388"/>
        <dbReference type="ChEBI" id="CHEBI:57540"/>
        <dbReference type="ChEBI" id="CHEBI:57945"/>
        <dbReference type="ChEBI" id="CHEBI:60039"/>
        <dbReference type="EC" id="1.5.1.2"/>
    </reaction>
</comment>
<evidence type="ECO:0000256" key="5">
    <source>
        <dbReference type="NCBIfam" id="TIGR00112"/>
    </source>
</evidence>
<comment type="caution">
    <text evidence="9">The sequence shown here is derived from an EMBL/GenBank/DDBJ whole genome shotgun (WGS) entry which is preliminary data.</text>
</comment>
<comment type="catalytic activity">
    <reaction evidence="4">
        <text>L-proline + NADP(+) = (S)-1-pyrroline-5-carboxylate + NADPH + 2 H(+)</text>
        <dbReference type="Rhea" id="RHEA:14109"/>
        <dbReference type="ChEBI" id="CHEBI:15378"/>
        <dbReference type="ChEBI" id="CHEBI:17388"/>
        <dbReference type="ChEBI" id="CHEBI:57783"/>
        <dbReference type="ChEBI" id="CHEBI:58349"/>
        <dbReference type="ChEBI" id="CHEBI:60039"/>
        <dbReference type="EC" id="1.5.1.2"/>
    </reaction>
</comment>
<dbReference type="Pfam" id="PF14748">
    <property type="entry name" value="P5CR_dimer"/>
    <property type="match status" value="1"/>
</dbReference>
<dbReference type="InterPro" id="IPR036291">
    <property type="entry name" value="NAD(P)-bd_dom_sf"/>
</dbReference>
<dbReference type="Proteomes" id="UP000244948">
    <property type="component" value="Unassembled WGS sequence"/>
</dbReference>
<reference evidence="9 10" key="1">
    <citation type="journal article" date="2018" name="Genome Announc.">
        <title>Ignatzschineria cameli sp. nov., isolated from necrotic foot tissue of dromedaries (Camelus dromedarius) and associated maggots (Wohlfahrtia species) in Dubai.</title>
        <authorList>
            <person name="Tsang C.C."/>
            <person name="Tang J.Y."/>
            <person name="Fong J.Y."/>
            <person name="Kinne J."/>
            <person name="Lee H.H."/>
            <person name="Joseph M."/>
            <person name="Jose S."/>
            <person name="Schuster R.K."/>
            <person name="Tang Y."/>
            <person name="Sivakumar S."/>
            <person name="Chen J.H."/>
            <person name="Teng J.L."/>
            <person name="Lau S.K."/>
            <person name="Wernery U."/>
            <person name="Woo P.C."/>
        </authorList>
    </citation>
    <scope>NUCLEOTIDE SEQUENCE [LARGE SCALE GENOMIC DNA]</scope>
    <source>
        <strain evidence="9 10">KCTC 22643</strain>
    </source>
</reference>
<keyword evidence="4" id="KW-0641">Proline biosynthesis</keyword>
<keyword evidence="2 4" id="KW-0521">NADP</keyword>